<evidence type="ECO:0000256" key="3">
    <source>
        <dbReference type="ARBA" id="ARBA00010858"/>
    </source>
</evidence>
<keyword evidence="11" id="KW-1185">Reference proteome</keyword>
<dbReference type="InterPro" id="IPR000136">
    <property type="entry name" value="Oleosin"/>
</dbReference>
<dbReference type="GO" id="GO:0005576">
    <property type="term" value="C:extracellular region"/>
    <property type="evidence" value="ECO:0007669"/>
    <property type="project" value="TreeGrafter"/>
</dbReference>
<comment type="similarity">
    <text evidence="3">Belongs to the oleosin family.</text>
</comment>
<sequence length="154" mass="15929">MAHKQKRYDHHLQQPQLSHQVIKTATAITLGASLVVLSGLTLAATVIGLVVTTPLLVIFSPVLVPALITVSLIFSGFLTSGGLGAAATFVLYWMYRYVTGKHPVGSHQLDIARDKIAGAATGARDKAERLGHQTAGRVSASGVGQGSSTGASTG</sequence>
<protein>
    <recommendedName>
        <fullName evidence="12">Oleosin</fullName>
    </recommendedName>
</protein>
<gene>
    <name evidence="10" type="ORF">QVD17_04572</name>
</gene>
<evidence type="ECO:0000256" key="5">
    <source>
        <dbReference type="ARBA" id="ARBA00022692"/>
    </source>
</evidence>
<dbReference type="PANTHER" id="PTHR33203:SF31">
    <property type="entry name" value="OLEOSIN"/>
    <property type="match status" value="1"/>
</dbReference>
<name>A0AAD8LI30_TARER</name>
<dbReference type="GO" id="GO:0019915">
    <property type="term" value="P:lipid storage"/>
    <property type="evidence" value="ECO:0007669"/>
    <property type="project" value="TreeGrafter"/>
</dbReference>
<proteinExistence type="inferred from homology"/>
<evidence type="ECO:0000313" key="11">
    <source>
        <dbReference type="Proteomes" id="UP001229421"/>
    </source>
</evidence>
<feature type="compositionally biased region" description="Gly residues" evidence="8">
    <location>
        <begin position="143"/>
        <end position="154"/>
    </location>
</feature>
<evidence type="ECO:0000256" key="2">
    <source>
        <dbReference type="ARBA" id="ARBA00004502"/>
    </source>
</evidence>
<feature type="transmembrane region" description="Helical" evidence="9">
    <location>
        <begin position="21"/>
        <end position="50"/>
    </location>
</feature>
<dbReference type="PANTHER" id="PTHR33203">
    <property type="entry name" value="OLEOSIN"/>
    <property type="match status" value="1"/>
</dbReference>
<dbReference type="EMBL" id="JAUHHV010000001">
    <property type="protein sequence ID" value="KAK1438762.1"/>
    <property type="molecule type" value="Genomic_DNA"/>
</dbReference>
<dbReference type="Pfam" id="PF01277">
    <property type="entry name" value="Oleosin"/>
    <property type="match status" value="1"/>
</dbReference>
<keyword evidence="7 9" id="KW-0472">Membrane</keyword>
<comment type="subcellular location">
    <subcellularLocation>
        <location evidence="2">Lipid droplet</location>
    </subcellularLocation>
    <subcellularLocation>
        <location evidence="1">Membrane</location>
        <topology evidence="1">Multi-pass membrane protein</topology>
    </subcellularLocation>
</comment>
<evidence type="ECO:0000313" key="10">
    <source>
        <dbReference type="EMBL" id="KAK1438762.1"/>
    </source>
</evidence>
<evidence type="ECO:0000256" key="4">
    <source>
        <dbReference type="ARBA" id="ARBA00022677"/>
    </source>
</evidence>
<comment type="caution">
    <text evidence="10">The sequence shown here is derived from an EMBL/GenBank/DDBJ whole genome shotgun (WGS) entry which is preliminary data.</text>
</comment>
<evidence type="ECO:0000256" key="9">
    <source>
        <dbReference type="SAM" id="Phobius"/>
    </source>
</evidence>
<feature type="transmembrane region" description="Helical" evidence="9">
    <location>
        <begin position="62"/>
        <end position="95"/>
    </location>
</feature>
<evidence type="ECO:0000256" key="1">
    <source>
        <dbReference type="ARBA" id="ARBA00004141"/>
    </source>
</evidence>
<keyword evidence="4" id="KW-0551">Lipid droplet</keyword>
<evidence type="ECO:0000256" key="7">
    <source>
        <dbReference type="ARBA" id="ARBA00023136"/>
    </source>
</evidence>
<dbReference type="GO" id="GO:0048608">
    <property type="term" value="P:reproductive structure development"/>
    <property type="evidence" value="ECO:0007669"/>
    <property type="project" value="UniProtKB-ARBA"/>
</dbReference>
<dbReference type="Proteomes" id="UP001229421">
    <property type="component" value="Unassembled WGS sequence"/>
</dbReference>
<dbReference type="GO" id="GO:0016020">
    <property type="term" value="C:membrane"/>
    <property type="evidence" value="ECO:0007669"/>
    <property type="project" value="UniProtKB-SubCell"/>
</dbReference>
<evidence type="ECO:0008006" key="12">
    <source>
        <dbReference type="Google" id="ProtNLM"/>
    </source>
</evidence>
<keyword evidence="5 9" id="KW-0812">Transmembrane</keyword>
<evidence type="ECO:0000256" key="8">
    <source>
        <dbReference type="SAM" id="MobiDB-lite"/>
    </source>
</evidence>
<dbReference type="GO" id="GO:0009791">
    <property type="term" value="P:post-embryonic development"/>
    <property type="evidence" value="ECO:0007669"/>
    <property type="project" value="UniProtKB-ARBA"/>
</dbReference>
<reference evidence="10" key="1">
    <citation type="journal article" date="2023" name="bioRxiv">
        <title>Improved chromosome-level genome assembly for marigold (Tagetes erecta).</title>
        <authorList>
            <person name="Jiang F."/>
            <person name="Yuan L."/>
            <person name="Wang S."/>
            <person name="Wang H."/>
            <person name="Xu D."/>
            <person name="Wang A."/>
            <person name="Fan W."/>
        </authorList>
    </citation>
    <scope>NUCLEOTIDE SEQUENCE</scope>
    <source>
        <strain evidence="10">WSJ</strain>
        <tissue evidence="10">Leaf</tissue>
    </source>
</reference>
<accession>A0AAD8LI30</accession>
<dbReference type="AlphaFoldDB" id="A0AAD8LI30"/>
<dbReference type="GO" id="GO:0012511">
    <property type="term" value="C:monolayer-surrounded lipid storage body"/>
    <property type="evidence" value="ECO:0007669"/>
    <property type="project" value="InterPro"/>
</dbReference>
<keyword evidence="6 9" id="KW-1133">Transmembrane helix</keyword>
<feature type="region of interest" description="Disordered" evidence="8">
    <location>
        <begin position="122"/>
        <end position="154"/>
    </location>
</feature>
<organism evidence="10 11">
    <name type="scientific">Tagetes erecta</name>
    <name type="common">African marigold</name>
    <dbReference type="NCBI Taxonomy" id="13708"/>
    <lineage>
        <taxon>Eukaryota</taxon>
        <taxon>Viridiplantae</taxon>
        <taxon>Streptophyta</taxon>
        <taxon>Embryophyta</taxon>
        <taxon>Tracheophyta</taxon>
        <taxon>Spermatophyta</taxon>
        <taxon>Magnoliopsida</taxon>
        <taxon>eudicotyledons</taxon>
        <taxon>Gunneridae</taxon>
        <taxon>Pentapetalae</taxon>
        <taxon>asterids</taxon>
        <taxon>campanulids</taxon>
        <taxon>Asterales</taxon>
        <taxon>Asteraceae</taxon>
        <taxon>Asteroideae</taxon>
        <taxon>Heliantheae alliance</taxon>
        <taxon>Tageteae</taxon>
        <taxon>Tagetes</taxon>
    </lineage>
</organism>
<evidence type="ECO:0000256" key="6">
    <source>
        <dbReference type="ARBA" id="ARBA00022989"/>
    </source>
</evidence>